<keyword evidence="2" id="KW-0378">Hydrolase</keyword>
<comment type="caution">
    <text evidence="2">The sequence shown here is derived from an EMBL/GenBank/DDBJ whole genome shotgun (WGS) entry which is preliminary data.</text>
</comment>
<dbReference type="PANTHER" id="PTHR34107">
    <property type="entry name" value="SLL0198 PROTEIN-RELATED"/>
    <property type="match status" value="1"/>
</dbReference>
<keyword evidence="2" id="KW-0255">Endonuclease</keyword>
<dbReference type="InterPro" id="IPR012296">
    <property type="entry name" value="Nuclease_put_TT1808"/>
</dbReference>
<dbReference type="PANTHER" id="PTHR34107:SF4">
    <property type="entry name" value="SLL1222 PROTEIN"/>
    <property type="match status" value="1"/>
</dbReference>
<protein>
    <submittedName>
        <fullName evidence="2">Uma2 family endonuclease</fullName>
    </submittedName>
</protein>
<organism evidence="2">
    <name type="scientific">Hydrogenobacter sp</name>
    <dbReference type="NCBI Taxonomy" id="2152829"/>
    <lineage>
        <taxon>Bacteria</taxon>
        <taxon>Pseudomonadati</taxon>
        <taxon>Aquificota</taxon>
        <taxon>Aquificia</taxon>
        <taxon>Aquificales</taxon>
        <taxon>Aquificaceae</taxon>
        <taxon>Hydrogenobacter</taxon>
    </lineage>
</organism>
<dbReference type="EMBL" id="DSFP01000024">
    <property type="protein sequence ID" value="HEW45418.1"/>
    <property type="molecule type" value="Genomic_DNA"/>
</dbReference>
<gene>
    <name evidence="2" type="ORF">ENO47_01925</name>
</gene>
<proteinExistence type="predicted"/>
<dbReference type="SUPFAM" id="SSF52980">
    <property type="entry name" value="Restriction endonuclease-like"/>
    <property type="match status" value="1"/>
</dbReference>
<dbReference type="GO" id="GO:0004519">
    <property type="term" value="F:endonuclease activity"/>
    <property type="evidence" value="ECO:0007669"/>
    <property type="project" value="UniProtKB-KW"/>
</dbReference>
<evidence type="ECO:0000259" key="1">
    <source>
        <dbReference type="Pfam" id="PF05685"/>
    </source>
</evidence>
<name>A0A7C2V2W4_9AQUI</name>
<dbReference type="CDD" id="cd06260">
    <property type="entry name" value="DUF820-like"/>
    <property type="match status" value="1"/>
</dbReference>
<feature type="domain" description="Putative restriction endonuclease" evidence="1">
    <location>
        <begin position="9"/>
        <end position="171"/>
    </location>
</feature>
<dbReference type="Pfam" id="PF05685">
    <property type="entry name" value="Uma2"/>
    <property type="match status" value="1"/>
</dbReference>
<dbReference type="InterPro" id="IPR008538">
    <property type="entry name" value="Uma2"/>
</dbReference>
<evidence type="ECO:0000313" key="2">
    <source>
        <dbReference type="EMBL" id="HEW45418.1"/>
    </source>
</evidence>
<dbReference type="InterPro" id="IPR011335">
    <property type="entry name" value="Restrct_endonuc-II-like"/>
</dbReference>
<sequence>MKATLFTYQDYLNLEEDKRYEVLEGELIEMPAPSTIHQRIVGNLYHSFRSYQKEKGPGDFYLSPVDVILAEDVVVQPDIVFVFKDRLDIVKDKGIFGAPDLVVEVVSPSTFKKDTEDKRRIYAQFGIKEFWLVFPEEKGIEVLELKGGVYEVVSYAFEKGKVCSKVLEGLCIELEEVFL</sequence>
<dbReference type="AlphaFoldDB" id="A0A7C2V2W4"/>
<accession>A0A7C2V2W4</accession>
<reference evidence="2" key="1">
    <citation type="journal article" date="2020" name="mSystems">
        <title>Genome- and Community-Level Interaction Insights into Carbon Utilization and Element Cycling Functions of Hydrothermarchaeota in Hydrothermal Sediment.</title>
        <authorList>
            <person name="Zhou Z."/>
            <person name="Liu Y."/>
            <person name="Xu W."/>
            <person name="Pan J."/>
            <person name="Luo Z.H."/>
            <person name="Li M."/>
        </authorList>
    </citation>
    <scope>NUCLEOTIDE SEQUENCE [LARGE SCALE GENOMIC DNA]</scope>
    <source>
        <strain evidence="2">SpSt-132</strain>
    </source>
</reference>
<keyword evidence="2" id="KW-0540">Nuclease</keyword>
<dbReference type="Gene3D" id="3.90.1570.10">
    <property type="entry name" value="tt1808, chain A"/>
    <property type="match status" value="1"/>
</dbReference>